<dbReference type="EMBL" id="JAASRM010000001">
    <property type="protein sequence ID" value="NIK90116.1"/>
    <property type="molecule type" value="Genomic_DNA"/>
</dbReference>
<proteinExistence type="predicted"/>
<evidence type="ECO:0000313" key="3">
    <source>
        <dbReference type="EMBL" id="NIK90116.1"/>
    </source>
</evidence>
<evidence type="ECO:0000259" key="2">
    <source>
        <dbReference type="Pfam" id="PF05227"/>
    </source>
</evidence>
<reference evidence="3 4" key="1">
    <citation type="submission" date="2020-03" db="EMBL/GenBank/DDBJ databases">
        <title>Genomic Encyclopedia of Type Strains, Phase IV (KMG-IV): sequencing the most valuable type-strain genomes for metagenomic binning, comparative biology and taxonomic classification.</title>
        <authorList>
            <person name="Goeker M."/>
        </authorList>
    </citation>
    <scope>NUCLEOTIDE SEQUENCE [LARGE SCALE GENOMIC DNA]</scope>
    <source>
        <strain evidence="3 4">DSM 19867</strain>
    </source>
</reference>
<dbReference type="Pfam" id="PF05227">
    <property type="entry name" value="CHASE3"/>
    <property type="match status" value="1"/>
</dbReference>
<dbReference type="InterPro" id="IPR007891">
    <property type="entry name" value="CHASE3"/>
</dbReference>
<accession>A0A846N303</accession>
<evidence type="ECO:0000256" key="1">
    <source>
        <dbReference type="SAM" id="Phobius"/>
    </source>
</evidence>
<name>A0A846N303_9PROT</name>
<organism evidence="3 4">
    <name type="scientific">Rhizomicrobium palustre</name>
    <dbReference type="NCBI Taxonomy" id="189966"/>
    <lineage>
        <taxon>Bacteria</taxon>
        <taxon>Pseudomonadati</taxon>
        <taxon>Pseudomonadota</taxon>
        <taxon>Alphaproteobacteria</taxon>
        <taxon>Micropepsales</taxon>
        <taxon>Micropepsaceae</taxon>
        <taxon>Rhizomicrobium</taxon>
    </lineage>
</organism>
<feature type="transmembrane region" description="Helical" evidence="1">
    <location>
        <begin position="183"/>
        <end position="202"/>
    </location>
</feature>
<feature type="domain" description="CHASE3" evidence="2">
    <location>
        <begin position="40"/>
        <end position="172"/>
    </location>
</feature>
<dbReference type="RefSeq" id="WP_167084400.1">
    <property type="nucleotide sequence ID" value="NZ_BAAADC010000001.1"/>
</dbReference>
<keyword evidence="1" id="KW-1133">Transmembrane helix</keyword>
<sequence length="224" mass="24749">MLDRMNVSEVGKAMLVTGLVLLASAAALLFSAEAKLRQSNRDMERTTSALLKIEEINSLVIGVDYSARGYALTGQVLFLDHEYQKQGRLKVVLDELMPLVGPQQQAGLAALKEKLKAHAAVYEKLVALGPKHAAEVAAVIIDPVERQKRYEVLNGLEAMRSAELKALKAHQAETEQQQRRTSILTFIIVAIAFLGGMTDVMARLWRDRRRRSNALATAARMLSK</sequence>
<keyword evidence="1" id="KW-0472">Membrane</keyword>
<comment type="caution">
    <text evidence="3">The sequence shown here is derived from an EMBL/GenBank/DDBJ whole genome shotgun (WGS) entry which is preliminary data.</text>
</comment>
<keyword evidence="1" id="KW-0812">Transmembrane</keyword>
<gene>
    <name evidence="3" type="ORF">FHS83_003434</name>
</gene>
<keyword evidence="4" id="KW-1185">Reference proteome</keyword>
<dbReference type="Proteomes" id="UP000570514">
    <property type="component" value="Unassembled WGS sequence"/>
</dbReference>
<dbReference type="AlphaFoldDB" id="A0A846N303"/>
<evidence type="ECO:0000313" key="4">
    <source>
        <dbReference type="Proteomes" id="UP000570514"/>
    </source>
</evidence>
<protein>
    <submittedName>
        <fullName evidence="3">CHASE3 domain sensor protein</fullName>
    </submittedName>
</protein>